<keyword evidence="1" id="KW-0472">Membrane</keyword>
<dbReference type="EMBL" id="FNYS01000008">
    <property type="protein sequence ID" value="SEI97274.1"/>
    <property type="molecule type" value="Genomic_DNA"/>
</dbReference>
<protein>
    <submittedName>
        <fullName evidence="2">Uncharacterized protein</fullName>
    </submittedName>
</protein>
<feature type="transmembrane region" description="Helical" evidence="1">
    <location>
        <begin position="5"/>
        <end position="24"/>
    </location>
</feature>
<keyword evidence="1" id="KW-0812">Transmembrane</keyword>
<accession>A0A1H6V2S7</accession>
<reference evidence="2 3" key="1">
    <citation type="submission" date="2016-10" db="EMBL/GenBank/DDBJ databases">
        <authorList>
            <person name="de Groot N.N."/>
        </authorList>
    </citation>
    <scope>NUCLEOTIDE SEQUENCE [LARGE SCALE GENOMIC DNA]</scope>
    <source>
        <strain evidence="2 3">DSM 23048</strain>
    </source>
</reference>
<sequence>MMKKYYIPGMFSIILLPMMCMWYFGYINAYKTYGAINVYFPEIGPCTLYSEVPFDEINFTVFELNSTLIGDAAVVQNIVETIDKLENQKEGVKIVLGKNMEYSSYIRILELLLTKRGETLLFSDEILFINEIYHNKHLEFFDNIEIIDPLTNEVIPELQRNRTKEFLEQIGDKKYLIYGGYILLLVFAFRDYNRRIKGNKKE</sequence>
<organism evidence="2 3">
    <name type="scientific">Myroides marinus</name>
    <dbReference type="NCBI Taxonomy" id="703342"/>
    <lineage>
        <taxon>Bacteria</taxon>
        <taxon>Pseudomonadati</taxon>
        <taxon>Bacteroidota</taxon>
        <taxon>Flavobacteriia</taxon>
        <taxon>Flavobacteriales</taxon>
        <taxon>Flavobacteriaceae</taxon>
        <taxon>Myroides</taxon>
    </lineage>
</organism>
<evidence type="ECO:0000256" key="1">
    <source>
        <dbReference type="SAM" id="Phobius"/>
    </source>
</evidence>
<dbReference type="Proteomes" id="UP000183077">
    <property type="component" value="Unassembled WGS sequence"/>
</dbReference>
<evidence type="ECO:0000313" key="2">
    <source>
        <dbReference type="EMBL" id="SEI97274.1"/>
    </source>
</evidence>
<evidence type="ECO:0000313" key="3">
    <source>
        <dbReference type="Proteomes" id="UP000183077"/>
    </source>
</evidence>
<gene>
    <name evidence="2" type="ORF">SAMN04488018_10855</name>
</gene>
<dbReference type="GeneID" id="82257187"/>
<keyword evidence="1" id="KW-1133">Transmembrane helix</keyword>
<dbReference type="RefSeq" id="WP_063175202.1">
    <property type="nucleotide sequence ID" value="NZ_FNYS01000008.1"/>
</dbReference>
<name>A0A1H6V2S7_9FLAO</name>
<proteinExistence type="predicted"/>
<dbReference type="AlphaFoldDB" id="A0A1H6V2S7"/>